<feature type="non-terminal residue" evidence="1">
    <location>
        <position position="90"/>
    </location>
</feature>
<evidence type="ECO:0000313" key="1">
    <source>
        <dbReference type="EMBL" id="GMR39639.1"/>
    </source>
</evidence>
<evidence type="ECO:0000313" key="2">
    <source>
        <dbReference type="Proteomes" id="UP001328107"/>
    </source>
</evidence>
<dbReference type="Proteomes" id="UP001328107">
    <property type="component" value="Unassembled WGS sequence"/>
</dbReference>
<name>A0AAN4ZGR0_9BILA</name>
<sequence>VEVFRILGSVHDIRVDSATVLVDDEDSISLSVLDVAVLHQNTVVVCITLPNMVDCVSDNGVVCWRTSGRSLSYRVCALGNGLEVELRSEF</sequence>
<proteinExistence type="predicted"/>
<reference evidence="2" key="1">
    <citation type="submission" date="2022-10" db="EMBL/GenBank/DDBJ databases">
        <title>Genome assembly of Pristionchus species.</title>
        <authorList>
            <person name="Yoshida K."/>
            <person name="Sommer R.J."/>
        </authorList>
    </citation>
    <scope>NUCLEOTIDE SEQUENCE [LARGE SCALE GENOMIC DNA]</scope>
    <source>
        <strain evidence="2">RS5460</strain>
    </source>
</reference>
<organism evidence="1 2">
    <name type="scientific">Pristionchus mayeri</name>
    <dbReference type="NCBI Taxonomy" id="1317129"/>
    <lineage>
        <taxon>Eukaryota</taxon>
        <taxon>Metazoa</taxon>
        <taxon>Ecdysozoa</taxon>
        <taxon>Nematoda</taxon>
        <taxon>Chromadorea</taxon>
        <taxon>Rhabditida</taxon>
        <taxon>Rhabditina</taxon>
        <taxon>Diplogasteromorpha</taxon>
        <taxon>Diplogasteroidea</taxon>
        <taxon>Neodiplogasteridae</taxon>
        <taxon>Pristionchus</taxon>
    </lineage>
</organism>
<accession>A0AAN4ZGR0</accession>
<dbReference type="AlphaFoldDB" id="A0AAN4ZGR0"/>
<keyword evidence="2" id="KW-1185">Reference proteome</keyword>
<dbReference type="EMBL" id="BTRK01000002">
    <property type="protein sequence ID" value="GMR39639.1"/>
    <property type="molecule type" value="Genomic_DNA"/>
</dbReference>
<comment type="caution">
    <text evidence="1">The sequence shown here is derived from an EMBL/GenBank/DDBJ whole genome shotgun (WGS) entry which is preliminary data.</text>
</comment>
<protein>
    <submittedName>
        <fullName evidence="1">Uncharacterized protein</fullName>
    </submittedName>
</protein>
<gene>
    <name evidence="1" type="ORF">PMAYCL1PPCAC_09834</name>
</gene>
<feature type="non-terminal residue" evidence="1">
    <location>
        <position position="1"/>
    </location>
</feature>